<feature type="non-terminal residue" evidence="2">
    <location>
        <position position="1"/>
    </location>
</feature>
<keyword evidence="3" id="KW-1185">Reference proteome</keyword>
<reference evidence="2 3" key="1">
    <citation type="journal article" date="2019" name="Sci. Rep.">
        <title>A high-quality genome of Eragrostis curvula grass provides insights into Poaceae evolution and supports new strategies to enhance forage quality.</title>
        <authorList>
            <person name="Carballo J."/>
            <person name="Santos B.A.C.M."/>
            <person name="Zappacosta D."/>
            <person name="Garbus I."/>
            <person name="Selva J.P."/>
            <person name="Gallo C.A."/>
            <person name="Diaz A."/>
            <person name="Albertini E."/>
            <person name="Caccamo M."/>
            <person name="Echenique V."/>
        </authorList>
    </citation>
    <scope>NUCLEOTIDE SEQUENCE [LARGE SCALE GENOMIC DNA]</scope>
    <source>
        <strain evidence="3">cv. Victoria</strain>
        <tissue evidence="2">Leaf</tissue>
    </source>
</reference>
<proteinExistence type="predicted"/>
<feature type="compositionally biased region" description="Basic and acidic residues" evidence="1">
    <location>
        <begin position="36"/>
        <end position="47"/>
    </location>
</feature>
<dbReference type="OrthoDB" id="656828at2759"/>
<organism evidence="2 3">
    <name type="scientific">Eragrostis curvula</name>
    <name type="common">weeping love grass</name>
    <dbReference type="NCBI Taxonomy" id="38414"/>
    <lineage>
        <taxon>Eukaryota</taxon>
        <taxon>Viridiplantae</taxon>
        <taxon>Streptophyta</taxon>
        <taxon>Embryophyta</taxon>
        <taxon>Tracheophyta</taxon>
        <taxon>Spermatophyta</taxon>
        <taxon>Magnoliopsida</taxon>
        <taxon>Liliopsida</taxon>
        <taxon>Poales</taxon>
        <taxon>Poaceae</taxon>
        <taxon>PACMAD clade</taxon>
        <taxon>Chloridoideae</taxon>
        <taxon>Eragrostideae</taxon>
        <taxon>Eragrostidinae</taxon>
        <taxon>Eragrostis</taxon>
    </lineage>
</organism>
<dbReference type="Gramene" id="TVU30813">
    <property type="protein sequence ID" value="TVU30813"/>
    <property type="gene ID" value="EJB05_22457"/>
</dbReference>
<dbReference type="EMBL" id="RWGY01000011">
    <property type="protein sequence ID" value="TVU30813.1"/>
    <property type="molecule type" value="Genomic_DNA"/>
</dbReference>
<dbReference type="Proteomes" id="UP000324897">
    <property type="component" value="Chromosome 1"/>
</dbReference>
<accession>A0A5J9V4C8</accession>
<feature type="compositionally biased region" description="Basic and acidic residues" evidence="1">
    <location>
        <begin position="166"/>
        <end position="189"/>
    </location>
</feature>
<comment type="caution">
    <text evidence="2">The sequence shown here is derived from an EMBL/GenBank/DDBJ whole genome shotgun (WGS) entry which is preliminary data.</text>
</comment>
<sequence length="213" mass="23506">MGFSYAQIHVRRERCKLAVQEHEKKAEAMGGGEEEGDKRRTADDDTSKASGGSWASVRGKTAPRAFLHREDLLTQVEKTPEPLPHPYTVVPWPVRTANDLGRDLEDVWFLAFNCQAPQSKSNRLKAAKPATSHHQLPVKMTSMGFTYAQINVQQERCKLAAQAKEKKTMEATGDKGEDGNKRPAVDNSKDSWSTGWVHPCAGTLAALPPNVAE</sequence>
<dbReference type="PANTHER" id="PTHR34950">
    <property type="entry name" value="OS04G0457400 PROTEIN"/>
    <property type="match status" value="1"/>
</dbReference>
<evidence type="ECO:0000313" key="2">
    <source>
        <dbReference type="EMBL" id="TVU30813.1"/>
    </source>
</evidence>
<evidence type="ECO:0000313" key="3">
    <source>
        <dbReference type="Proteomes" id="UP000324897"/>
    </source>
</evidence>
<name>A0A5J9V4C8_9POAL</name>
<gene>
    <name evidence="2" type="ORF">EJB05_22457</name>
</gene>
<feature type="region of interest" description="Disordered" evidence="1">
    <location>
        <begin position="166"/>
        <end position="194"/>
    </location>
</feature>
<feature type="region of interest" description="Disordered" evidence="1">
    <location>
        <begin position="21"/>
        <end position="60"/>
    </location>
</feature>
<dbReference type="PANTHER" id="PTHR34950:SF2">
    <property type="entry name" value="OS10G0364900 PROTEIN"/>
    <property type="match status" value="1"/>
</dbReference>
<dbReference type="AlphaFoldDB" id="A0A5J9V4C8"/>
<evidence type="ECO:0000256" key="1">
    <source>
        <dbReference type="SAM" id="MobiDB-lite"/>
    </source>
</evidence>
<protein>
    <submittedName>
        <fullName evidence="2">Uncharacterized protein</fullName>
    </submittedName>
</protein>